<dbReference type="AlphaFoldDB" id="A0ABD2KDR7"/>
<comment type="subcellular location">
    <subcellularLocation>
        <location evidence="1">Endoplasmic reticulum membrane</location>
        <topology evidence="1">Single-pass membrane protein</topology>
        <orientation evidence="1">Cytoplasmic side</orientation>
    </subcellularLocation>
    <subcellularLocation>
        <location evidence="11">Microsome membrane</location>
        <topology evidence="11">Single-pass membrane protein</topology>
        <orientation evidence="11">Cytoplasmic side</orientation>
    </subcellularLocation>
</comment>
<evidence type="ECO:0000256" key="2">
    <source>
        <dbReference type="ARBA" id="ARBA00022448"/>
    </source>
</evidence>
<evidence type="ECO:0000256" key="4">
    <source>
        <dbReference type="ARBA" id="ARBA00022692"/>
    </source>
</evidence>
<evidence type="ECO:0000256" key="1">
    <source>
        <dbReference type="ARBA" id="ARBA00004131"/>
    </source>
</evidence>
<evidence type="ECO:0000256" key="6">
    <source>
        <dbReference type="ARBA" id="ARBA00022824"/>
    </source>
</evidence>
<evidence type="ECO:0000256" key="3">
    <source>
        <dbReference type="ARBA" id="ARBA00022617"/>
    </source>
</evidence>
<dbReference type="SMART" id="SM01117">
    <property type="entry name" value="Cyt-b5"/>
    <property type="match status" value="1"/>
</dbReference>
<comment type="similarity">
    <text evidence="12 14">Belongs to the cytochrome b5 family.</text>
</comment>
<dbReference type="InterPro" id="IPR050668">
    <property type="entry name" value="Cytochrome_b5"/>
</dbReference>
<keyword evidence="7" id="KW-0492">Microsome</keyword>
<evidence type="ECO:0000256" key="8">
    <source>
        <dbReference type="ARBA" id="ARBA00022982"/>
    </source>
</evidence>
<keyword evidence="6" id="KW-0256">Endoplasmic reticulum</keyword>
<dbReference type="PANTHER" id="PTHR19359">
    <property type="entry name" value="CYTOCHROME B5"/>
    <property type="match status" value="1"/>
</dbReference>
<name>A0ABD2KDR7_9BILA</name>
<dbReference type="PROSITE" id="PS50255">
    <property type="entry name" value="CYTOCHROME_B5_2"/>
    <property type="match status" value="1"/>
</dbReference>
<keyword evidence="10 14" id="KW-0472">Membrane</keyword>
<protein>
    <recommendedName>
        <fullName evidence="13">Cytochrome b5</fullName>
    </recommendedName>
</protein>
<dbReference type="GO" id="GO:0005789">
    <property type="term" value="C:endoplasmic reticulum membrane"/>
    <property type="evidence" value="ECO:0007669"/>
    <property type="project" value="UniProtKB-SubCell"/>
</dbReference>
<dbReference type="FunFam" id="3.10.120.10:FF:000002">
    <property type="entry name" value="Cytochrome b5 type B"/>
    <property type="match status" value="1"/>
</dbReference>
<comment type="caution">
    <text evidence="16">The sequence shown here is derived from an EMBL/GenBank/DDBJ whole genome shotgun (WGS) entry which is preliminary data.</text>
</comment>
<evidence type="ECO:0000313" key="17">
    <source>
        <dbReference type="Proteomes" id="UP001620626"/>
    </source>
</evidence>
<reference evidence="16 17" key="1">
    <citation type="submission" date="2024-10" db="EMBL/GenBank/DDBJ databases">
        <authorList>
            <person name="Kim D."/>
        </authorList>
    </citation>
    <scope>NUCLEOTIDE SEQUENCE [LARGE SCALE GENOMIC DNA]</scope>
    <source>
        <strain evidence="16">BH-2024</strain>
    </source>
</reference>
<dbReference type="EMBL" id="JBICBT010000786">
    <property type="protein sequence ID" value="KAL3100629.1"/>
    <property type="molecule type" value="Genomic_DNA"/>
</dbReference>
<evidence type="ECO:0000256" key="5">
    <source>
        <dbReference type="ARBA" id="ARBA00022723"/>
    </source>
</evidence>
<keyword evidence="2" id="KW-0813">Transport</keyword>
<evidence type="ECO:0000256" key="13">
    <source>
        <dbReference type="ARBA" id="ARBA00039806"/>
    </source>
</evidence>
<dbReference type="PANTHER" id="PTHR19359:SF150">
    <property type="entry name" value="CYTOCHROME B5"/>
    <property type="match status" value="1"/>
</dbReference>
<evidence type="ECO:0000256" key="10">
    <source>
        <dbReference type="ARBA" id="ARBA00023136"/>
    </source>
</evidence>
<evidence type="ECO:0000256" key="11">
    <source>
        <dbReference type="ARBA" id="ARBA00037877"/>
    </source>
</evidence>
<evidence type="ECO:0000256" key="9">
    <source>
        <dbReference type="ARBA" id="ARBA00023004"/>
    </source>
</evidence>
<proteinExistence type="inferred from homology"/>
<sequence length="186" mass="21247">MSLYRPIVSLLSRSISPHPSLPSVSFSSALLFTSFRHFSSEFQRHTEASPYDPKMTASRRLTRAEVAEHNNSSDAWIIIGNKVYDVTKFLDEHPGGMEVLMEKAGEDRTEAFEDIGHSTDARQMKEDFLVGELVESEHWKYSYDKRETGTDKTTDQTEKRNSPMEMLVYALLFAVIVAIIYYLLLA</sequence>
<dbReference type="GO" id="GO:0046872">
    <property type="term" value="F:metal ion binding"/>
    <property type="evidence" value="ECO:0007669"/>
    <property type="project" value="UniProtKB-UniRule"/>
</dbReference>
<dbReference type="InterPro" id="IPR036400">
    <property type="entry name" value="Cyt_B5-like_heme/steroid_sf"/>
</dbReference>
<dbReference type="InterPro" id="IPR001199">
    <property type="entry name" value="Cyt_B5-like_heme/steroid-bd"/>
</dbReference>
<accession>A0ABD2KDR7</accession>
<dbReference type="SUPFAM" id="SSF55856">
    <property type="entry name" value="Cytochrome b5-like heme/steroid binding domain"/>
    <property type="match status" value="1"/>
</dbReference>
<dbReference type="GO" id="GO:0020037">
    <property type="term" value="F:heme binding"/>
    <property type="evidence" value="ECO:0007669"/>
    <property type="project" value="UniProtKB-UniRule"/>
</dbReference>
<keyword evidence="4 14" id="KW-0812">Transmembrane</keyword>
<dbReference type="Pfam" id="PF00173">
    <property type="entry name" value="Cyt-b5"/>
    <property type="match status" value="1"/>
</dbReference>
<keyword evidence="8" id="KW-0249">Electron transport</keyword>
<dbReference type="Gene3D" id="3.10.120.10">
    <property type="entry name" value="Cytochrome b5-like heme/steroid binding domain"/>
    <property type="match status" value="1"/>
</dbReference>
<evidence type="ECO:0000256" key="12">
    <source>
        <dbReference type="ARBA" id="ARBA00038168"/>
    </source>
</evidence>
<feature type="domain" description="Cytochrome b5 heme-binding" evidence="15">
    <location>
        <begin position="58"/>
        <end position="134"/>
    </location>
</feature>
<keyword evidence="5 14" id="KW-0479">Metal-binding</keyword>
<dbReference type="PRINTS" id="PR00363">
    <property type="entry name" value="CYTOCHROMEB5"/>
</dbReference>
<evidence type="ECO:0000256" key="7">
    <source>
        <dbReference type="ARBA" id="ARBA00022848"/>
    </source>
</evidence>
<keyword evidence="3 14" id="KW-0349">Heme</keyword>
<feature type="transmembrane region" description="Helical" evidence="14">
    <location>
        <begin position="166"/>
        <end position="184"/>
    </location>
</feature>
<evidence type="ECO:0000313" key="16">
    <source>
        <dbReference type="EMBL" id="KAL3100629.1"/>
    </source>
</evidence>
<dbReference type="InterPro" id="IPR018506">
    <property type="entry name" value="Cyt_B5_heme-BS"/>
</dbReference>
<organism evidence="16 17">
    <name type="scientific">Heterodera trifolii</name>
    <dbReference type="NCBI Taxonomy" id="157864"/>
    <lineage>
        <taxon>Eukaryota</taxon>
        <taxon>Metazoa</taxon>
        <taxon>Ecdysozoa</taxon>
        <taxon>Nematoda</taxon>
        <taxon>Chromadorea</taxon>
        <taxon>Rhabditida</taxon>
        <taxon>Tylenchina</taxon>
        <taxon>Tylenchomorpha</taxon>
        <taxon>Tylenchoidea</taxon>
        <taxon>Heteroderidae</taxon>
        <taxon>Heteroderinae</taxon>
        <taxon>Heterodera</taxon>
    </lineage>
</organism>
<evidence type="ECO:0000256" key="14">
    <source>
        <dbReference type="RuleBase" id="RU362121"/>
    </source>
</evidence>
<dbReference type="Proteomes" id="UP001620626">
    <property type="component" value="Unassembled WGS sequence"/>
</dbReference>
<evidence type="ECO:0000259" key="15">
    <source>
        <dbReference type="PROSITE" id="PS50255"/>
    </source>
</evidence>
<dbReference type="PROSITE" id="PS00191">
    <property type="entry name" value="CYTOCHROME_B5_1"/>
    <property type="match status" value="1"/>
</dbReference>
<keyword evidence="9 14" id="KW-0408">Iron</keyword>
<gene>
    <name evidence="16" type="ORF">niasHT_020908</name>
</gene>
<keyword evidence="14" id="KW-1133">Transmembrane helix</keyword>
<keyword evidence="17" id="KW-1185">Reference proteome</keyword>